<accession>A0A1G2R4E6</accession>
<evidence type="ECO:0000313" key="2">
    <source>
        <dbReference type="Proteomes" id="UP000179258"/>
    </source>
</evidence>
<evidence type="ECO:0000313" key="1">
    <source>
        <dbReference type="EMBL" id="OHA67597.1"/>
    </source>
</evidence>
<name>A0A1G2R4E6_9BACT</name>
<reference evidence="1 2" key="1">
    <citation type="journal article" date="2016" name="Nat. Commun.">
        <title>Thousands of microbial genomes shed light on interconnected biogeochemical processes in an aquifer system.</title>
        <authorList>
            <person name="Anantharaman K."/>
            <person name="Brown C.T."/>
            <person name="Hug L.A."/>
            <person name="Sharon I."/>
            <person name="Castelle C.J."/>
            <person name="Probst A.J."/>
            <person name="Thomas B.C."/>
            <person name="Singh A."/>
            <person name="Wilkins M.J."/>
            <person name="Karaoz U."/>
            <person name="Brodie E.L."/>
            <person name="Williams K.H."/>
            <person name="Hubbard S.S."/>
            <person name="Banfield J.F."/>
        </authorList>
    </citation>
    <scope>NUCLEOTIDE SEQUENCE [LARGE SCALE GENOMIC DNA]</scope>
</reference>
<comment type="caution">
    <text evidence="1">The sequence shown here is derived from an EMBL/GenBank/DDBJ whole genome shotgun (WGS) entry which is preliminary data.</text>
</comment>
<gene>
    <name evidence="1" type="ORF">A3D59_03450</name>
</gene>
<sequence length="64" mass="7741">MYFETFLFYQIPSLPQVLGNRWQSVEKEDISRPFSKPFFPTRKVIHRADKVFVTKRLCFRSTLL</sequence>
<organism evidence="1 2">
    <name type="scientific">Candidatus Wildermuthbacteria bacterium RIFCSPHIGHO2_02_FULL_47_17</name>
    <dbReference type="NCBI Taxonomy" id="1802452"/>
    <lineage>
        <taxon>Bacteria</taxon>
        <taxon>Candidatus Wildermuthiibacteriota</taxon>
    </lineage>
</organism>
<dbReference type="Proteomes" id="UP000179258">
    <property type="component" value="Unassembled WGS sequence"/>
</dbReference>
<proteinExistence type="predicted"/>
<dbReference type="EMBL" id="MHTX01000036">
    <property type="protein sequence ID" value="OHA67597.1"/>
    <property type="molecule type" value="Genomic_DNA"/>
</dbReference>
<dbReference type="AlphaFoldDB" id="A0A1G2R4E6"/>
<protein>
    <submittedName>
        <fullName evidence="1">Uncharacterized protein</fullName>
    </submittedName>
</protein>